<feature type="transmembrane region" description="Helical" evidence="2">
    <location>
        <begin position="308"/>
        <end position="329"/>
    </location>
</feature>
<evidence type="ECO:0000313" key="4">
    <source>
        <dbReference type="EMBL" id="GGH23004.1"/>
    </source>
</evidence>
<feature type="transmembrane region" description="Helical" evidence="2">
    <location>
        <begin position="368"/>
        <end position="389"/>
    </location>
</feature>
<feature type="transmembrane region" description="Helical" evidence="2">
    <location>
        <begin position="7"/>
        <end position="27"/>
    </location>
</feature>
<dbReference type="SMART" id="SM00327">
    <property type="entry name" value="VWA"/>
    <property type="match status" value="1"/>
</dbReference>
<accession>A0ABQ1YFZ8</accession>
<keyword evidence="5" id="KW-1185">Reference proteome</keyword>
<dbReference type="InterPro" id="IPR051266">
    <property type="entry name" value="CLCR"/>
</dbReference>
<feature type="region of interest" description="Disordered" evidence="1">
    <location>
        <begin position="397"/>
        <end position="426"/>
    </location>
</feature>
<dbReference type="PANTHER" id="PTHR10579:SF43">
    <property type="entry name" value="ZINC FINGER (C3HC4-TYPE RING FINGER) FAMILY PROTEIN"/>
    <property type="match status" value="1"/>
</dbReference>
<feature type="transmembrane region" description="Helical" evidence="2">
    <location>
        <begin position="336"/>
        <end position="356"/>
    </location>
</feature>
<sequence>MQRIINGLMLLFSLIGGAVGFAFGEIWLHKFSGEMRAVFLIGCYFGIIALCIGFACLLAEMISPKLSGSSWRQRYMSTSWKMLLPATLILLMLVGTALEFLYELNIGGQKPIKDIVLIIDNSGSMQETDPDDARYEAAKKLINNMDSDKEASVILFNDSAEILQPFVRLNNQSTKDQVISQLDGIASTDGGTNIGLALEEAMKQIQSQEGSKRGSMAILLSDGFSEVNTEQALADYVSRGTIVNTIGLGLTNQQSSGLLEDIASRTGGRYYDVSDSANVSMVFQQIYDNIDDRTLVTERTGTTENSTYYMVLRIFFILLIGAALGLSLGLLFDNRYLARSFSVGGAVAGLIAGLLLEFGLNGSSYQDGVTRLLACLILAAVIAMFTLIVPMKDKGAGLTGRRRNGTEEGTGGGFNPRRRDNKSKGF</sequence>
<dbReference type="InterPro" id="IPR002035">
    <property type="entry name" value="VWF_A"/>
</dbReference>
<evidence type="ECO:0000313" key="5">
    <source>
        <dbReference type="Proteomes" id="UP000659344"/>
    </source>
</evidence>
<evidence type="ECO:0000256" key="2">
    <source>
        <dbReference type="SAM" id="Phobius"/>
    </source>
</evidence>
<gene>
    <name evidence="4" type="ORF">GCM10008013_21800</name>
</gene>
<comment type="caution">
    <text evidence="4">The sequence shown here is derived from an EMBL/GenBank/DDBJ whole genome shotgun (WGS) entry which is preliminary data.</text>
</comment>
<keyword evidence="2" id="KW-1133">Transmembrane helix</keyword>
<feature type="transmembrane region" description="Helical" evidence="2">
    <location>
        <begin position="39"/>
        <end position="62"/>
    </location>
</feature>
<organism evidence="4 5">
    <name type="scientific">Paenibacillus segetis</name>
    <dbReference type="NCBI Taxonomy" id="1325360"/>
    <lineage>
        <taxon>Bacteria</taxon>
        <taxon>Bacillati</taxon>
        <taxon>Bacillota</taxon>
        <taxon>Bacilli</taxon>
        <taxon>Bacillales</taxon>
        <taxon>Paenibacillaceae</taxon>
        <taxon>Paenibacillus</taxon>
    </lineage>
</organism>
<proteinExistence type="predicted"/>
<dbReference type="PROSITE" id="PS50234">
    <property type="entry name" value="VWFA"/>
    <property type="match status" value="1"/>
</dbReference>
<reference evidence="5" key="1">
    <citation type="journal article" date="2019" name="Int. J. Syst. Evol. Microbiol.">
        <title>The Global Catalogue of Microorganisms (GCM) 10K type strain sequencing project: providing services to taxonomists for standard genome sequencing and annotation.</title>
        <authorList>
            <consortium name="The Broad Institute Genomics Platform"/>
            <consortium name="The Broad Institute Genome Sequencing Center for Infectious Disease"/>
            <person name="Wu L."/>
            <person name="Ma J."/>
        </authorList>
    </citation>
    <scope>NUCLEOTIDE SEQUENCE [LARGE SCALE GENOMIC DNA]</scope>
    <source>
        <strain evidence="5">CGMCC 1.12769</strain>
    </source>
</reference>
<dbReference type="InterPro" id="IPR036465">
    <property type="entry name" value="vWFA_dom_sf"/>
</dbReference>
<dbReference type="EMBL" id="BMFT01000001">
    <property type="protein sequence ID" value="GGH23004.1"/>
    <property type="molecule type" value="Genomic_DNA"/>
</dbReference>
<name>A0ABQ1YFZ8_9BACL</name>
<dbReference type="PANTHER" id="PTHR10579">
    <property type="entry name" value="CALCIUM-ACTIVATED CHLORIDE CHANNEL REGULATOR"/>
    <property type="match status" value="1"/>
</dbReference>
<dbReference type="SUPFAM" id="SSF53300">
    <property type="entry name" value="vWA-like"/>
    <property type="match status" value="1"/>
</dbReference>
<feature type="domain" description="VWFA" evidence="3">
    <location>
        <begin position="114"/>
        <end position="290"/>
    </location>
</feature>
<evidence type="ECO:0000259" key="3">
    <source>
        <dbReference type="PROSITE" id="PS50234"/>
    </source>
</evidence>
<keyword evidence="2" id="KW-0472">Membrane</keyword>
<dbReference type="CDD" id="cd00198">
    <property type="entry name" value="vWFA"/>
    <property type="match status" value="1"/>
</dbReference>
<dbReference type="Gene3D" id="3.40.50.410">
    <property type="entry name" value="von Willebrand factor, type A domain"/>
    <property type="match status" value="1"/>
</dbReference>
<feature type="transmembrane region" description="Helical" evidence="2">
    <location>
        <begin position="83"/>
        <end position="102"/>
    </location>
</feature>
<keyword evidence="2" id="KW-0812">Transmembrane</keyword>
<dbReference type="Proteomes" id="UP000659344">
    <property type="component" value="Unassembled WGS sequence"/>
</dbReference>
<dbReference type="RefSeq" id="WP_188538576.1">
    <property type="nucleotide sequence ID" value="NZ_BMFT01000001.1"/>
</dbReference>
<protein>
    <recommendedName>
        <fullName evidence="3">VWFA domain-containing protein</fullName>
    </recommendedName>
</protein>
<dbReference type="Pfam" id="PF00092">
    <property type="entry name" value="VWA"/>
    <property type="match status" value="1"/>
</dbReference>
<evidence type="ECO:0000256" key="1">
    <source>
        <dbReference type="SAM" id="MobiDB-lite"/>
    </source>
</evidence>